<reference evidence="2 3" key="1">
    <citation type="submission" date="2019-04" db="EMBL/GenBank/DDBJ databases">
        <title>Complete genome sequence of Agrobacterium tumefaciens CFBP7129.</title>
        <authorList>
            <person name="Haryono M."/>
            <person name="Lin Y.-C."/>
            <person name="Lai E.-M."/>
            <person name="Kuo C.-H."/>
        </authorList>
    </citation>
    <scope>NUCLEOTIDE SEQUENCE [LARGE SCALE GENOMIC DNA]</scope>
    <source>
        <strain evidence="2 3">CFBP7129</strain>
        <plasmid evidence="3">patcfbp7129b</plasmid>
    </source>
</reference>
<protein>
    <submittedName>
        <fullName evidence="2">MarR family transcriptional regulator</fullName>
    </submittedName>
</protein>
<dbReference type="Gene3D" id="1.10.10.10">
    <property type="entry name" value="Winged helix-like DNA-binding domain superfamily/Winged helix DNA-binding domain"/>
    <property type="match status" value="1"/>
</dbReference>
<sequence>MARKTSARALKIPKGSQALGRKLTAGTEKRSETEGLDLSYLEGTLGYSIRRAQMAVFQDIFQSFGELAVTTVQFSVLAVVADNPGTNQAELALALGVERPRIVPILDALEARGLAIREPSPHDRRHRLIYLTGEGQALLQQLKKRFAVHQQRMLDRLGEESADAFLAKLWSLVTTPRSS</sequence>
<dbReference type="PRINTS" id="PR00598">
    <property type="entry name" value="HTHMARR"/>
</dbReference>
<dbReference type="PANTHER" id="PTHR33164:SF89">
    <property type="entry name" value="MARR FAMILY REGULATORY PROTEIN"/>
    <property type="match status" value="1"/>
</dbReference>
<dbReference type="Proteomes" id="UP000298649">
    <property type="component" value="Plasmid pAtCFBP7129b"/>
</dbReference>
<dbReference type="InterPro" id="IPR000835">
    <property type="entry name" value="HTH_MarR-typ"/>
</dbReference>
<dbReference type="PROSITE" id="PS50995">
    <property type="entry name" value="HTH_MARR_2"/>
    <property type="match status" value="1"/>
</dbReference>
<dbReference type="GO" id="GO:0006950">
    <property type="term" value="P:response to stress"/>
    <property type="evidence" value="ECO:0007669"/>
    <property type="project" value="TreeGrafter"/>
</dbReference>
<evidence type="ECO:0000313" key="3">
    <source>
        <dbReference type="Proteomes" id="UP000298649"/>
    </source>
</evidence>
<evidence type="ECO:0000259" key="1">
    <source>
        <dbReference type="PROSITE" id="PS50995"/>
    </source>
</evidence>
<geneLocation type="plasmid" evidence="3">
    <name>patcfbp7129b</name>
</geneLocation>
<dbReference type="Pfam" id="PF12802">
    <property type="entry name" value="MarR_2"/>
    <property type="match status" value="1"/>
</dbReference>
<dbReference type="SMART" id="SM00347">
    <property type="entry name" value="HTH_MARR"/>
    <property type="match status" value="1"/>
</dbReference>
<dbReference type="RefSeq" id="WP_137006433.1">
    <property type="nucleotide sequence ID" value="NZ_CP039925.1"/>
</dbReference>
<dbReference type="GO" id="GO:0003700">
    <property type="term" value="F:DNA-binding transcription factor activity"/>
    <property type="evidence" value="ECO:0007669"/>
    <property type="project" value="InterPro"/>
</dbReference>
<organism evidence="2 3">
    <name type="scientific">Agrobacterium tumefaciens</name>
    <dbReference type="NCBI Taxonomy" id="358"/>
    <lineage>
        <taxon>Bacteria</taxon>
        <taxon>Pseudomonadati</taxon>
        <taxon>Pseudomonadota</taxon>
        <taxon>Alphaproteobacteria</taxon>
        <taxon>Hyphomicrobiales</taxon>
        <taxon>Rhizobiaceae</taxon>
        <taxon>Rhizobium/Agrobacterium group</taxon>
        <taxon>Agrobacterium</taxon>
        <taxon>Agrobacterium tumefaciens complex</taxon>
    </lineage>
</organism>
<dbReference type="AlphaFoldDB" id="A0A4D7Z826"/>
<keyword evidence="2" id="KW-0614">Plasmid</keyword>
<name>A0A4D7Z826_AGRTU</name>
<dbReference type="PANTHER" id="PTHR33164">
    <property type="entry name" value="TRANSCRIPTIONAL REGULATOR, MARR FAMILY"/>
    <property type="match status" value="1"/>
</dbReference>
<dbReference type="SUPFAM" id="SSF46785">
    <property type="entry name" value="Winged helix' DNA-binding domain"/>
    <property type="match status" value="1"/>
</dbReference>
<evidence type="ECO:0000313" key="2">
    <source>
        <dbReference type="EMBL" id="QCL98140.1"/>
    </source>
</evidence>
<accession>A0A4D7Z826</accession>
<feature type="domain" description="HTH marR-type" evidence="1">
    <location>
        <begin position="42"/>
        <end position="174"/>
    </location>
</feature>
<dbReference type="InterPro" id="IPR036390">
    <property type="entry name" value="WH_DNA-bd_sf"/>
</dbReference>
<proteinExistence type="predicted"/>
<dbReference type="EMBL" id="CP039925">
    <property type="protein sequence ID" value="QCL98140.1"/>
    <property type="molecule type" value="Genomic_DNA"/>
</dbReference>
<dbReference type="InterPro" id="IPR039422">
    <property type="entry name" value="MarR/SlyA-like"/>
</dbReference>
<gene>
    <name evidence="2" type="ORF">CFBP7129_28570</name>
</gene>
<dbReference type="InterPro" id="IPR036388">
    <property type="entry name" value="WH-like_DNA-bd_sf"/>
</dbReference>